<evidence type="ECO:0000313" key="2">
    <source>
        <dbReference type="EMBL" id="ANE03181.1"/>
    </source>
</evidence>
<organism evidence="2 3">
    <name type="scientific">Corynebacterium crudilactis</name>
    <dbReference type="NCBI Taxonomy" id="1652495"/>
    <lineage>
        <taxon>Bacteria</taxon>
        <taxon>Bacillati</taxon>
        <taxon>Actinomycetota</taxon>
        <taxon>Actinomycetes</taxon>
        <taxon>Mycobacteriales</taxon>
        <taxon>Corynebacteriaceae</taxon>
        <taxon>Corynebacterium</taxon>
    </lineage>
</organism>
<dbReference type="KEGG" id="ccjz:ccrud_02435"/>
<sequence length="145" mass="15693">MDLLQVRRRARQLLIGIYIAAMLGACSMVIGPFLNDLTIEHNPGRALAQVTNVGSFRTTVDFQDENGIYHSPATGLIYPTGLGEGQRVWVNYAKSDPDLVKVEGRKWTLAIIPALSVGAVATGVGAVLWFGIGRIRNKSDQSQGL</sequence>
<protein>
    <submittedName>
        <fullName evidence="2">DUF3592 domain-containing protein</fullName>
    </submittedName>
</protein>
<dbReference type="STRING" id="1652495.ccrud_02435"/>
<accession>A0A172QR86</accession>
<dbReference type="AlphaFoldDB" id="A0A172QR86"/>
<name>A0A172QR86_9CORY</name>
<evidence type="ECO:0000313" key="3">
    <source>
        <dbReference type="Proteomes" id="UP000076929"/>
    </source>
</evidence>
<dbReference type="RefSeq" id="WP_066564378.1">
    <property type="nucleotide sequence ID" value="NZ_CP015622.1"/>
</dbReference>
<feature type="transmembrane region" description="Helical" evidence="1">
    <location>
        <begin position="12"/>
        <end position="34"/>
    </location>
</feature>
<dbReference type="PROSITE" id="PS51257">
    <property type="entry name" value="PROKAR_LIPOPROTEIN"/>
    <property type="match status" value="1"/>
</dbReference>
<reference evidence="2 3" key="1">
    <citation type="submission" date="2016-05" db="EMBL/GenBank/DDBJ databases">
        <title>Complete genome sequence of Corynebacterium crudilactis, a new Corynebacterium species isolated from raw cow's milk.</title>
        <authorList>
            <person name="Christian R."/>
            <person name="Zimmermann J."/>
            <person name="Lipski A."/>
            <person name="Kalinowski J."/>
        </authorList>
    </citation>
    <scope>NUCLEOTIDE SEQUENCE [LARGE SCALE GENOMIC DNA]</scope>
    <source>
        <strain evidence="2 3">JZ16</strain>
    </source>
</reference>
<keyword evidence="1" id="KW-0812">Transmembrane</keyword>
<keyword evidence="1" id="KW-0472">Membrane</keyword>
<dbReference type="OrthoDB" id="4426042at2"/>
<feature type="transmembrane region" description="Helical" evidence="1">
    <location>
        <begin position="107"/>
        <end position="132"/>
    </location>
</feature>
<dbReference type="EMBL" id="CP015622">
    <property type="protein sequence ID" value="ANE03181.1"/>
    <property type="molecule type" value="Genomic_DNA"/>
</dbReference>
<keyword evidence="1" id="KW-1133">Transmembrane helix</keyword>
<keyword evidence="3" id="KW-1185">Reference proteome</keyword>
<proteinExistence type="predicted"/>
<gene>
    <name evidence="2" type="ORF">ccrud_02435</name>
</gene>
<dbReference type="Proteomes" id="UP000076929">
    <property type="component" value="Chromosome"/>
</dbReference>
<evidence type="ECO:0000256" key="1">
    <source>
        <dbReference type="SAM" id="Phobius"/>
    </source>
</evidence>